<evidence type="ECO:0000256" key="1">
    <source>
        <dbReference type="SAM" id="MobiDB-lite"/>
    </source>
</evidence>
<proteinExistence type="predicted"/>
<dbReference type="EMBL" id="CP045810">
    <property type="protein sequence ID" value="QHN39383.1"/>
    <property type="molecule type" value="Genomic_DNA"/>
</dbReference>
<feature type="region of interest" description="Disordered" evidence="1">
    <location>
        <begin position="158"/>
        <end position="188"/>
    </location>
</feature>
<dbReference type="AlphaFoldDB" id="A0A857LLF8"/>
<name>A0A857LLF8_9ACTN</name>
<evidence type="ECO:0000313" key="2">
    <source>
        <dbReference type="EMBL" id="QHN39383.1"/>
    </source>
</evidence>
<gene>
    <name evidence="2" type="ORF">GII30_09600</name>
</gene>
<protein>
    <submittedName>
        <fullName evidence="2">Uncharacterized protein</fullName>
    </submittedName>
</protein>
<sequence>MTSPRDVVDALAQASDPTADVAALRACARRLEAIATQTEAVGRAFTTAHTRAGLGAGGLREGTDHAAHAIAGARGSAVADVVARLGALAATLDGYADEVVGTRDRLSLASAIAERDLLRAEIASLVGHPTALVAASGAATSVFGTIGDAAVERAAQLDPGHTDRASSDPQPDDQSAGSHSPTSGAYTPMASGPAFPGMVAAAPVAAAAMAGAAMAGAFGGHPDPPPDVDGTRLAERARELHASLPQDLTQWVRMSVGVGCTAARELIEVVGTSDPVAYLRTGVTIGAAEHLAGSPRGSEFAIAEHLEAVGARPLAVASAHPVPAHVTAHFEDLGIRVIAPSAATPGPVGTDPDELDD</sequence>
<dbReference type="RefSeq" id="WP_005187301.1">
    <property type="nucleotide sequence ID" value="NZ_CP045804.1"/>
</dbReference>
<organism evidence="2">
    <name type="scientific">Gordonia amarae</name>
    <dbReference type="NCBI Taxonomy" id="36821"/>
    <lineage>
        <taxon>Bacteria</taxon>
        <taxon>Bacillati</taxon>
        <taxon>Actinomycetota</taxon>
        <taxon>Actinomycetes</taxon>
        <taxon>Mycobacteriales</taxon>
        <taxon>Gordoniaceae</taxon>
        <taxon>Gordonia</taxon>
    </lineage>
</organism>
<feature type="compositionally biased region" description="Polar residues" evidence="1">
    <location>
        <begin position="167"/>
        <end position="185"/>
    </location>
</feature>
<reference evidence="2" key="1">
    <citation type="journal article" date="2021" name="Nat. Microbiol.">
        <title>Cocultivation of an ultrasmall environmental parasitic bacterium with lytic ability against bacteria associated with wastewater foams.</title>
        <authorList>
            <person name="Batinovic S."/>
            <person name="Rose J.J.A."/>
            <person name="Ratcliffe J."/>
            <person name="Seviour R.J."/>
            <person name="Petrovski S."/>
        </authorList>
    </citation>
    <scope>NUCLEOTIDE SEQUENCE</scope>
    <source>
        <strain evidence="2">CON44</strain>
    </source>
</reference>
<accession>A0A857LLF8</accession>